<dbReference type="AlphaFoldDB" id="A0A068X4R4"/>
<name>A0A068X4R4_ECHGR</name>
<evidence type="ECO:0000313" key="3">
    <source>
        <dbReference type="Proteomes" id="UP000492820"/>
    </source>
</evidence>
<proteinExistence type="predicted"/>
<reference evidence="2 3" key="1">
    <citation type="journal article" date="2013" name="Nature">
        <title>The genomes of four tapeworm species reveal adaptations to parasitism.</title>
        <authorList>
            <person name="Tsai I.J."/>
            <person name="Zarowiecki M."/>
            <person name="Holroyd N."/>
            <person name="Garciarrubio A."/>
            <person name="Sanchez-Flores A."/>
            <person name="Brooks K.L."/>
            <person name="Tracey A."/>
            <person name="Bobes R.J."/>
            <person name="Fragoso G."/>
            <person name="Sciutto E."/>
            <person name="Aslett M."/>
            <person name="Beasley H."/>
            <person name="Bennett H.M."/>
            <person name="Cai J."/>
            <person name="Camicia F."/>
            <person name="Clark R."/>
            <person name="Cucher M."/>
            <person name="De Silva N."/>
            <person name="Day T.A."/>
            <person name="Deplazes P."/>
            <person name="Estrada K."/>
            <person name="Fernandez C."/>
            <person name="Holland P.W."/>
            <person name="Hou J."/>
            <person name="Hu S."/>
            <person name="Huckvale T."/>
            <person name="Hung S.S."/>
            <person name="Kamenetzky L."/>
            <person name="Keane J.A."/>
            <person name="Kiss F."/>
            <person name="Koziol U."/>
            <person name="Lambert O."/>
            <person name="Liu K."/>
            <person name="Luo X."/>
            <person name="Luo Y."/>
            <person name="Macchiaroli N."/>
            <person name="Nichol S."/>
            <person name="Paps J."/>
            <person name="Parkinson J."/>
            <person name="Pouchkina-Stantcheva N."/>
            <person name="Riddiford N."/>
            <person name="Rosenzvit M."/>
            <person name="Salinas G."/>
            <person name="Wasmuth J.D."/>
            <person name="Zamanian M."/>
            <person name="Zheng Y."/>
            <person name="Cai X."/>
            <person name="Soberon X."/>
            <person name="Olson P.D."/>
            <person name="Laclette J.P."/>
            <person name="Brehm K."/>
            <person name="Berriman M."/>
            <person name="Garciarrubio A."/>
            <person name="Bobes R.J."/>
            <person name="Fragoso G."/>
            <person name="Sanchez-Flores A."/>
            <person name="Estrada K."/>
            <person name="Cevallos M.A."/>
            <person name="Morett E."/>
            <person name="Gonzalez V."/>
            <person name="Portillo T."/>
            <person name="Ochoa-Leyva A."/>
            <person name="Jose M.V."/>
            <person name="Sciutto E."/>
            <person name="Landa A."/>
            <person name="Jimenez L."/>
            <person name="Valdes V."/>
            <person name="Carrero J.C."/>
            <person name="Larralde C."/>
            <person name="Morales-Montor J."/>
            <person name="Limon-Lason J."/>
            <person name="Soberon X."/>
            <person name="Laclette J.P."/>
        </authorList>
    </citation>
    <scope>NUCLEOTIDE SEQUENCE [LARGE SCALE GENOMIC DNA]</scope>
</reference>
<reference evidence="2" key="2">
    <citation type="submission" date="2014-06" db="EMBL/GenBank/DDBJ databases">
        <authorList>
            <person name="Aslett M."/>
        </authorList>
    </citation>
    <scope>NUCLEOTIDE SEQUENCE</scope>
</reference>
<evidence type="ECO:0000313" key="4">
    <source>
        <dbReference type="WBParaSite" id="EgrG_000049700"/>
    </source>
</evidence>
<protein>
    <submittedName>
        <fullName evidence="2 4">Diagnostic antigen gp50</fullName>
    </submittedName>
</protein>
<organism evidence="2">
    <name type="scientific">Echinococcus granulosus</name>
    <name type="common">Hydatid tapeworm</name>
    <dbReference type="NCBI Taxonomy" id="6210"/>
    <lineage>
        <taxon>Eukaryota</taxon>
        <taxon>Metazoa</taxon>
        <taxon>Spiralia</taxon>
        <taxon>Lophotrochozoa</taxon>
        <taxon>Platyhelminthes</taxon>
        <taxon>Cestoda</taxon>
        <taxon>Eucestoda</taxon>
        <taxon>Cyclophyllidea</taxon>
        <taxon>Taeniidae</taxon>
        <taxon>Echinococcus</taxon>
        <taxon>Echinococcus granulosus group</taxon>
    </lineage>
</organism>
<dbReference type="InterPro" id="IPR043785">
    <property type="entry name" value="DUF5727"/>
</dbReference>
<dbReference type="Pfam" id="PF18997">
    <property type="entry name" value="DUF5727"/>
    <property type="match status" value="1"/>
</dbReference>
<sequence>MCHPASVAIENAPFIYLCVEGRASFPLSRFLHEQPHVERKFAVHGAKVNLGLVECSAAFFVNGDLACSWNGRSISRSERSFCRDLTQDTQSDLRVFVVTITRDYKDENSTFEWSTSHSKLIITVDWMQEGE</sequence>
<dbReference type="WBParaSite" id="EgrG_000049700">
    <property type="protein sequence ID" value="EgrG_000049700"/>
    <property type="gene ID" value="EgrG_000049700"/>
</dbReference>
<feature type="domain" description="DUF5727" evidence="1">
    <location>
        <begin position="22"/>
        <end position="131"/>
    </location>
</feature>
<gene>
    <name evidence="2" type="ORF">EgrG_000049700</name>
</gene>
<evidence type="ECO:0000259" key="1">
    <source>
        <dbReference type="Pfam" id="PF18997"/>
    </source>
</evidence>
<dbReference type="EMBL" id="LK028638">
    <property type="protein sequence ID" value="CDS24900.1"/>
    <property type="molecule type" value="Genomic_DNA"/>
</dbReference>
<dbReference type="Proteomes" id="UP000492820">
    <property type="component" value="Unassembled WGS sequence"/>
</dbReference>
<dbReference type="OrthoDB" id="6270305at2759"/>
<accession>A0A068X4R4</accession>
<evidence type="ECO:0000313" key="2">
    <source>
        <dbReference type="EMBL" id="CDS24900.1"/>
    </source>
</evidence>
<reference evidence="4" key="3">
    <citation type="submission" date="2020-10" db="UniProtKB">
        <authorList>
            <consortium name="WormBaseParasite"/>
        </authorList>
    </citation>
    <scope>IDENTIFICATION</scope>
</reference>